<dbReference type="GeneID" id="43670649"/>
<organism evidence="1 2">
    <name type="scientific">Aspergillus pseudonomiae</name>
    <dbReference type="NCBI Taxonomy" id="1506151"/>
    <lineage>
        <taxon>Eukaryota</taxon>
        <taxon>Fungi</taxon>
        <taxon>Dikarya</taxon>
        <taxon>Ascomycota</taxon>
        <taxon>Pezizomycotina</taxon>
        <taxon>Eurotiomycetes</taxon>
        <taxon>Eurotiomycetidae</taxon>
        <taxon>Eurotiales</taxon>
        <taxon>Aspergillaceae</taxon>
        <taxon>Aspergillus</taxon>
        <taxon>Aspergillus subgen. Circumdati</taxon>
    </lineage>
</organism>
<protein>
    <submittedName>
        <fullName evidence="1">Uncharacterized protein</fullName>
    </submittedName>
</protein>
<gene>
    <name evidence="1" type="ORF">BDV37DRAFT_278125</name>
</gene>
<dbReference type="OrthoDB" id="4470871at2759"/>
<evidence type="ECO:0000313" key="2">
    <source>
        <dbReference type="Proteomes" id="UP000325579"/>
    </source>
</evidence>
<name>A0A5N6ICK2_9EURO</name>
<dbReference type="RefSeq" id="XP_031946472.1">
    <property type="nucleotide sequence ID" value="XM_032085958.1"/>
</dbReference>
<proteinExistence type="predicted"/>
<reference evidence="1 2" key="1">
    <citation type="submission" date="2019-04" db="EMBL/GenBank/DDBJ databases">
        <authorList>
            <consortium name="DOE Joint Genome Institute"/>
            <person name="Mondo S."/>
            <person name="Kjaerbolling I."/>
            <person name="Vesth T."/>
            <person name="Frisvad J.C."/>
            <person name="Nybo J.L."/>
            <person name="Theobald S."/>
            <person name="Kildgaard S."/>
            <person name="Isbrandt T."/>
            <person name="Kuo A."/>
            <person name="Sato A."/>
            <person name="Lyhne E.K."/>
            <person name="Kogle M.E."/>
            <person name="Wiebenga A."/>
            <person name="Kun R.S."/>
            <person name="Lubbers R.J."/>
            <person name="Makela M.R."/>
            <person name="Barry K."/>
            <person name="Chovatia M."/>
            <person name="Clum A."/>
            <person name="Daum C."/>
            <person name="Haridas S."/>
            <person name="He G."/>
            <person name="LaButti K."/>
            <person name="Lipzen A."/>
            <person name="Riley R."/>
            <person name="Salamov A."/>
            <person name="Simmons B.A."/>
            <person name="Magnuson J.K."/>
            <person name="Henrissat B."/>
            <person name="Mortensen U.H."/>
            <person name="Larsen T.O."/>
            <person name="Devries R.P."/>
            <person name="Grigoriev I.V."/>
            <person name="Machida M."/>
            <person name="Baker S.E."/>
            <person name="Andersen M.R."/>
            <person name="Cantor M.N."/>
            <person name="Hua S.X."/>
        </authorList>
    </citation>
    <scope>NUCLEOTIDE SEQUENCE [LARGE SCALE GENOMIC DNA]</scope>
    <source>
        <strain evidence="1 2">CBS 119388</strain>
    </source>
</reference>
<keyword evidence="2" id="KW-1185">Reference proteome</keyword>
<evidence type="ECO:0000313" key="1">
    <source>
        <dbReference type="EMBL" id="KAE8409153.1"/>
    </source>
</evidence>
<dbReference type="EMBL" id="ML736740">
    <property type="protein sequence ID" value="KAE8409153.1"/>
    <property type="molecule type" value="Genomic_DNA"/>
</dbReference>
<dbReference type="AlphaFoldDB" id="A0A5N6ICK2"/>
<sequence>MSALAPFDASLYAYRTNFDGLTPRDPASAARVEQAVQPYKDALEEFENRDKKAREEYEQATNDGFTTDKFERWVIENVPQWAQARAELENYGAALSQAAFDAFGDDYHRKISQGQQDLMIAARRAGCDPQYF</sequence>
<accession>A0A5N7DSY2</accession>
<accession>A0A5N6ICK2</accession>
<dbReference type="Proteomes" id="UP000325579">
    <property type="component" value="Unassembled WGS sequence"/>
</dbReference>